<dbReference type="InterPro" id="IPR037171">
    <property type="entry name" value="NagB/RpiA_transferase-like"/>
</dbReference>
<dbReference type="NCBIfam" id="NF004326">
    <property type="entry name" value="PRK05720.1"/>
    <property type="match status" value="1"/>
</dbReference>
<evidence type="ECO:0000313" key="3">
    <source>
        <dbReference type="EMBL" id="MEK8088333.1"/>
    </source>
</evidence>
<accession>A0ABU9D765</accession>
<protein>
    <recommendedName>
        <fullName evidence="2">Methylthioribose-1-phosphate isomerase</fullName>
        <shortName evidence="2">M1Pi</shortName>
        <shortName evidence="2">MTR-1-P isomerase</shortName>
        <ecNumber evidence="2">5.3.1.23</ecNumber>
    </recommendedName>
    <alternativeName>
        <fullName evidence="2">S-methyl-5-thioribose-1-phosphate isomerase</fullName>
    </alternativeName>
</protein>
<dbReference type="Gene3D" id="3.40.50.10470">
    <property type="entry name" value="Translation initiation factor eif-2b, domain 2"/>
    <property type="match status" value="1"/>
</dbReference>
<dbReference type="EC" id="5.3.1.23" evidence="2"/>
<dbReference type="SUPFAM" id="SSF100950">
    <property type="entry name" value="NagB/RpiA/CoA transferase-like"/>
    <property type="match status" value="1"/>
</dbReference>
<feature type="binding site" evidence="2">
    <location>
        <begin position="247"/>
        <end position="248"/>
    </location>
    <ligand>
        <name>substrate</name>
    </ligand>
</feature>
<comment type="pathway">
    <text evidence="2">Amino-acid biosynthesis; L-methionine biosynthesis via salvage pathway; L-methionine from S-methyl-5-thio-alpha-D-ribose 1-phosphate: step 1/6.</text>
</comment>
<dbReference type="InterPro" id="IPR011559">
    <property type="entry name" value="Initiation_fac_2B_a/b/d"/>
</dbReference>
<evidence type="ECO:0000256" key="1">
    <source>
        <dbReference type="ARBA" id="ARBA00023235"/>
    </source>
</evidence>
<feature type="binding site" evidence="2">
    <location>
        <position position="91"/>
    </location>
    <ligand>
        <name>substrate</name>
    </ligand>
</feature>
<dbReference type="NCBIfam" id="TIGR00524">
    <property type="entry name" value="eIF-2B_rel"/>
    <property type="match status" value="1"/>
</dbReference>
<feature type="binding site" evidence="2">
    <location>
        <position position="196"/>
    </location>
    <ligand>
        <name>substrate</name>
    </ligand>
</feature>
<dbReference type="PANTHER" id="PTHR43475:SF1">
    <property type="entry name" value="METHYLTHIORIBOSE-1-PHOSPHATE ISOMERASE"/>
    <property type="match status" value="1"/>
</dbReference>
<keyword evidence="2" id="KW-0028">Amino-acid biosynthesis</keyword>
<gene>
    <name evidence="2 3" type="primary">mtnA</name>
    <name evidence="3" type="ORF">WOB96_01010</name>
</gene>
<reference evidence="3 4" key="1">
    <citation type="submission" date="2024-04" db="EMBL/GenBank/DDBJ databases">
        <authorList>
            <person name="Abashina T."/>
            <person name="Shaikin A."/>
        </authorList>
    </citation>
    <scope>NUCLEOTIDE SEQUENCE [LARGE SCALE GENOMIC DNA]</scope>
    <source>
        <strain evidence="3 4">AAFK</strain>
    </source>
</reference>
<dbReference type="GO" id="GO:0046523">
    <property type="term" value="F:S-methyl-5-thioribose-1-phosphate isomerase activity"/>
    <property type="evidence" value="ECO:0007669"/>
    <property type="project" value="UniProtKB-EC"/>
</dbReference>
<evidence type="ECO:0000256" key="2">
    <source>
        <dbReference type="HAMAP-Rule" id="MF_01678"/>
    </source>
</evidence>
<dbReference type="RefSeq" id="WP_341369399.1">
    <property type="nucleotide sequence ID" value="NZ_JBBPCO010000001.1"/>
</dbReference>
<proteinExistence type="inferred from homology"/>
<dbReference type="EMBL" id="JBBPCO010000001">
    <property type="protein sequence ID" value="MEK8088333.1"/>
    <property type="molecule type" value="Genomic_DNA"/>
</dbReference>
<comment type="function">
    <text evidence="2">Catalyzes the interconversion of methylthioribose-1-phosphate (MTR-1-P) into methylthioribulose-1-phosphate (MTRu-1-P).</text>
</comment>
<dbReference type="NCBIfam" id="TIGR00512">
    <property type="entry name" value="salvage_mtnA"/>
    <property type="match status" value="1"/>
</dbReference>
<feature type="site" description="Transition state stabilizer" evidence="2">
    <location>
        <position position="157"/>
    </location>
</feature>
<feature type="active site" description="Proton donor" evidence="2">
    <location>
        <position position="237"/>
    </location>
</feature>
<organism evidence="3 4">
    <name type="scientific">Thermithiobacillus plumbiphilus</name>
    <dbReference type="NCBI Taxonomy" id="1729899"/>
    <lineage>
        <taxon>Bacteria</taxon>
        <taxon>Pseudomonadati</taxon>
        <taxon>Pseudomonadota</taxon>
        <taxon>Acidithiobacillia</taxon>
        <taxon>Acidithiobacillales</taxon>
        <taxon>Thermithiobacillaceae</taxon>
        <taxon>Thermithiobacillus</taxon>
    </lineage>
</organism>
<dbReference type="Gene3D" id="1.20.120.420">
    <property type="entry name" value="translation initiation factor eif-2b, domain 1"/>
    <property type="match status" value="1"/>
</dbReference>
<comment type="caution">
    <text evidence="3">The sequence shown here is derived from an EMBL/GenBank/DDBJ whole genome shotgun (WGS) entry which is preliminary data.</text>
</comment>
<dbReference type="PANTHER" id="PTHR43475">
    <property type="entry name" value="METHYLTHIORIBOSE-1-PHOSPHATE ISOMERASE"/>
    <property type="match status" value="1"/>
</dbReference>
<dbReference type="Pfam" id="PF01008">
    <property type="entry name" value="IF-2B"/>
    <property type="match status" value="1"/>
</dbReference>
<dbReference type="Proteomes" id="UP001446205">
    <property type="component" value="Unassembled WGS sequence"/>
</dbReference>
<dbReference type="InterPro" id="IPR027363">
    <property type="entry name" value="M1Pi_N"/>
</dbReference>
<name>A0ABU9D765_9PROT</name>
<dbReference type="InterPro" id="IPR000649">
    <property type="entry name" value="IF-2B-related"/>
</dbReference>
<keyword evidence="1 2" id="KW-0413">Isomerase</keyword>
<comment type="catalytic activity">
    <reaction evidence="2">
        <text>5-(methylsulfanyl)-alpha-D-ribose 1-phosphate = 5-(methylsulfanyl)-D-ribulose 1-phosphate</text>
        <dbReference type="Rhea" id="RHEA:19989"/>
        <dbReference type="ChEBI" id="CHEBI:58533"/>
        <dbReference type="ChEBI" id="CHEBI:58548"/>
        <dbReference type="EC" id="5.3.1.23"/>
    </reaction>
</comment>
<keyword evidence="2" id="KW-0486">Methionine biosynthesis</keyword>
<comment type="similarity">
    <text evidence="2">Belongs to the EIF-2B alpha/beta/delta subunits family. MtnA subfamily.</text>
</comment>
<sequence>MHEIDTVRAVRWQDDALHLLDQRVLPHEVSYLVLQDFRATADAIRDMVVRGAPAIGITAAYGMALAAREFGQHVDWRERVQAAADVLNAARPTAVNLAWAIARQNRILDAIENGEQSFAALLAEAQRIASEDVEANRRMGQAGARFIPADSGVLTHCNTGSLATGGYGTALGIIRAAVEQGRKVQVYADETRPWWQGARLTAWELQQDGIPVNLVVDSAAASLMAAGRIQSVVVGADRIAANGDTANKIGTYGLAVLARYHGIPFIVAAPTSTIDFATPTGADIHIEERPAEEITQVRGVQLAPLGTQAVNPAFDVTPAELITAIVTERGVVESPTAARMQQLIET</sequence>
<evidence type="ECO:0000313" key="4">
    <source>
        <dbReference type="Proteomes" id="UP001446205"/>
    </source>
</evidence>
<feature type="binding site" evidence="2">
    <location>
        <begin position="50"/>
        <end position="52"/>
    </location>
    <ligand>
        <name>substrate</name>
    </ligand>
</feature>
<dbReference type="InterPro" id="IPR042529">
    <property type="entry name" value="IF_2B-like_C"/>
</dbReference>
<keyword evidence="4" id="KW-1185">Reference proteome</keyword>
<dbReference type="InterPro" id="IPR005251">
    <property type="entry name" value="IF-M1Pi"/>
</dbReference>
<dbReference type="HAMAP" id="MF_01678">
    <property type="entry name" value="Salvage_MtnA"/>
    <property type="match status" value="1"/>
</dbReference>